<keyword evidence="1" id="KW-0812">Transmembrane</keyword>
<feature type="transmembrane region" description="Helical" evidence="1">
    <location>
        <begin position="50"/>
        <end position="75"/>
    </location>
</feature>
<reference evidence="2" key="2">
    <citation type="submission" date="2013-04" db="UniProtKB">
        <authorList>
            <consortium name="EnsemblPlants"/>
        </authorList>
    </citation>
    <scope>IDENTIFICATION</scope>
</reference>
<dbReference type="Proteomes" id="UP000006038">
    <property type="component" value="Chromosome 3"/>
</dbReference>
<organism evidence="2">
    <name type="scientific">Oryza brachyantha</name>
    <name type="common">malo sina</name>
    <dbReference type="NCBI Taxonomy" id="4533"/>
    <lineage>
        <taxon>Eukaryota</taxon>
        <taxon>Viridiplantae</taxon>
        <taxon>Streptophyta</taxon>
        <taxon>Embryophyta</taxon>
        <taxon>Tracheophyta</taxon>
        <taxon>Spermatophyta</taxon>
        <taxon>Magnoliopsida</taxon>
        <taxon>Liliopsida</taxon>
        <taxon>Poales</taxon>
        <taxon>Poaceae</taxon>
        <taxon>BOP clade</taxon>
        <taxon>Oryzoideae</taxon>
        <taxon>Oryzeae</taxon>
        <taxon>Oryzinae</taxon>
        <taxon>Oryza</taxon>
    </lineage>
</organism>
<reference evidence="2" key="1">
    <citation type="journal article" date="2013" name="Nat. Commun.">
        <title>Whole-genome sequencing of Oryza brachyantha reveals mechanisms underlying Oryza genome evolution.</title>
        <authorList>
            <person name="Chen J."/>
            <person name="Huang Q."/>
            <person name="Gao D."/>
            <person name="Wang J."/>
            <person name="Lang Y."/>
            <person name="Liu T."/>
            <person name="Li B."/>
            <person name="Bai Z."/>
            <person name="Luis Goicoechea J."/>
            <person name="Liang C."/>
            <person name="Chen C."/>
            <person name="Zhang W."/>
            <person name="Sun S."/>
            <person name="Liao Y."/>
            <person name="Zhang X."/>
            <person name="Yang L."/>
            <person name="Song C."/>
            <person name="Wang M."/>
            <person name="Shi J."/>
            <person name="Liu G."/>
            <person name="Liu J."/>
            <person name="Zhou H."/>
            <person name="Zhou W."/>
            <person name="Yu Q."/>
            <person name="An N."/>
            <person name="Chen Y."/>
            <person name="Cai Q."/>
            <person name="Wang B."/>
            <person name="Liu B."/>
            <person name="Min J."/>
            <person name="Huang Y."/>
            <person name="Wu H."/>
            <person name="Li Z."/>
            <person name="Zhang Y."/>
            <person name="Yin Y."/>
            <person name="Song W."/>
            <person name="Jiang J."/>
            <person name="Jackson S.A."/>
            <person name="Wing R.A."/>
            <person name="Wang J."/>
            <person name="Chen M."/>
        </authorList>
    </citation>
    <scope>NUCLEOTIDE SEQUENCE [LARGE SCALE GENOMIC DNA]</scope>
    <source>
        <strain evidence="2">cv. IRGC 101232</strain>
    </source>
</reference>
<name>J3LPT4_ORYBR</name>
<evidence type="ECO:0000313" key="2">
    <source>
        <dbReference type="EnsemblPlants" id="OB03G30600.1"/>
    </source>
</evidence>
<keyword evidence="3" id="KW-1185">Reference proteome</keyword>
<dbReference type="EnsemblPlants" id="OB03G30600.1">
    <property type="protein sequence ID" value="OB03G30600.1"/>
    <property type="gene ID" value="OB03G30600"/>
</dbReference>
<proteinExistence type="predicted"/>
<accession>J3LPT4</accession>
<evidence type="ECO:0000313" key="3">
    <source>
        <dbReference type="Proteomes" id="UP000006038"/>
    </source>
</evidence>
<dbReference type="Gramene" id="OB03G30600.1">
    <property type="protein sequence ID" value="OB03G30600.1"/>
    <property type="gene ID" value="OB03G30600"/>
</dbReference>
<keyword evidence="1" id="KW-1133">Transmembrane helix</keyword>
<dbReference type="AlphaFoldDB" id="J3LPT4"/>
<keyword evidence="1" id="KW-0472">Membrane</keyword>
<dbReference type="HOGENOM" id="CLU_2658468_0_0_1"/>
<evidence type="ECO:0000256" key="1">
    <source>
        <dbReference type="SAM" id="Phobius"/>
    </source>
</evidence>
<protein>
    <submittedName>
        <fullName evidence="2">Uncharacterized protein</fullName>
    </submittedName>
</protein>
<sequence>MLFKICMSCAYVIQNIQDMHVLCTRQRGIGPRVRLSPISMKLYRPNRIPAYSFSFNISILSIIYNCTTSFFIWLYL</sequence>